<gene>
    <name evidence="1" type="ORF">CVIRNUC_005838</name>
</gene>
<organism evidence="1 2">
    <name type="scientific">Coccomyxa viridis</name>
    <dbReference type="NCBI Taxonomy" id="1274662"/>
    <lineage>
        <taxon>Eukaryota</taxon>
        <taxon>Viridiplantae</taxon>
        <taxon>Chlorophyta</taxon>
        <taxon>core chlorophytes</taxon>
        <taxon>Trebouxiophyceae</taxon>
        <taxon>Trebouxiophyceae incertae sedis</taxon>
        <taxon>Coccomyxaceae</taxon>
        <taxon>Coccomyxa</taxon>
    </lineage>
</organism>
<reference evidence="1 2" key="1">
    <citation type="submission" date="2023-10" db="EMBL/GenBank/DDBJ databases">
        <authorList>
            <person name="Maclean D."/>
            <person name="Macfadyen A."/>
        </authorList>
    </citation>
    <scope>NUCLEOTIDE SEQUENCE [LARGE SCALE GENOMIC DNA]</scope>
</reference>
<evidence type="ECO:0000313" key="2">
    <source>
        <dbReference type="Proteomes" id="UP001314263"/>
    </source>
</evidence>
<protein>
    <submittedName>
        <fullName evidence="1">Uncharacterized protein</fullName>
    </submittedName>
</protein>
<evidence type="ECO:0000313" key="1">
    <source>
        <dbReference type="EMBL" id="CAK0782639.1"/>
    </source>
</evidence>
<dbReference type="AlphaFoldDB" id="A0AAV1I5M4"/>
<accession>A0AAV1I5M4</accession>
<sequence length="134" mass="15215">MTLLEPAGLLSKEDVAHHVASFMLQDLRRFQMFDSSATRPYTVSAMACWKRASDVGYITLNKDKKVCINSSKVMPFLLSSSEKFEQILDAEDAQDGVTIERVLSEMEEAESAEIVQQMLSQLYSKHRQQPVRVQ</sequence>
<proteinExistence type="predicted"/>
<comment type="caution">
    <text evidence="1">The sequence shown here is derived from an EMBL/GenBank/DDBJ whole genome shotgun (WGS) entry which is preliminary data.</text>
</comment>
<dbReference type="EMBL" id="CAUYUE010000007">
    <property type="protein sequence ID" value="CAK0782639.1"/>
    <property type="molecule type" value="Genomic_DNA"/>
</dbReference>
<keyword evidence="2" id="KW-1185">Reference proteome</keyword>
<dbReference type="Proteomes" id="UP001314263">
    <property type="component" value="Unassembled WGS sequence"/>
</dbReference>
<name>A0AAV1I5M4_9CHLO</name>